<proteinExistence type="predicted"/>
<feature type="domain" description="Transposase IS116/IS110/IS902 C-terminal" evidence="1">
    <location>
        <begin position="27"/>
        <end position="84"/>
    </location>
</feature>
<sequence length="157" mass="17545">MEKVVDRCAGLDVHRDTVVANVRVPEESAEALASWAGVCPGNWESAGKSRTGRSRKGPKWLGVALHERAMAAIRSKGTYLHAQYRRIKPRRGHARAIKAVEHSIVVAIYHMLDRGRPYHDLGADYFTHRDSPDRQAAHHLARLRELGYQIIAEPPAA</sequence>
<dbReference type="PANTHER" id="PTHR33055:SF15">
    <property type="entry name" value="TRANSPOSASE-RELATED"/>
    <property type="match status" value="1"/>
</dbReference>
<dbReference type="EMBL" id="JBHSOA010000048">
    <property type="protein sequence ID" value="MFC5854425.1"/>
    <property type="molecule type" value="Genomic_DNA"/>
</dbReference>
<reference evidence="3" key="1">
    <citation type="journal article" date="2019" name="Int. J. Syst. Evol. Microbiol.">
        <title>The Global Catalogue of Microorganisms (GCM) 10K type strain sequencing project: providing services to taxonomists for standard genome sequencing and annotation.</title>
        <authorList>
            <consortium name="The Broad Institute Genomics Platform"/>
            <consortium name="The Broad Institute Genome Sequencing Center for Infectious Disease"/>
            <person name="Wu L."/>
            <person name="Ma J."/>
        </authorList>
    </citation>
    <scope>NUCLEOTIDE SEQUENCE [LARGE SCALE GENOMIC DNA]</scope>
    <source>
        <strain evidence="3">JCM 10411</strain>
    </source>
</reference>
<dbReference type="RefSeq" id="WP_381365712.1">
    <property type="nucleotide sequence ID" value="NZ_JBHSOA010000048.1"/>
</dbReference>
<evidence type="ECO:0000259" key="1">
    <source>
        <dbReference type="Pfam" id="PF02371"/>
    </source>
</evidence>
<dbReference type="Proteomes" id="UP001596180">
    <property type="component" value="Unassembled WGS sequence"/>
</dbReference>
<organism evidence="2 3">
    <name type="scientific">Streptomyces chlorus</name>
    <dbReference type="NCBI Taxonomy" id="887452"/>
    <lineage>
        <taxon>Bacteria</taxon>
        <taxon>Bacillati</taxon>
        <taxon>Actinomycetota</taxon>
        <taxon>Actinomycetes</taxon>
        <taxon>Kitasatosporales</taxon>
        <taxon>Streptomycetaceae</taxon>
        <taxon>Streptomyces</taxon>
    </lineage>
</organism>
<dbReference type="InterPro" id="IPR047650">
    <property type="entry name" value="Transpos_IS110"/>
</dbReference>
<protein>
    <submittedName>
        <fullName evidence="2">Transposase</fullName>
    </submittedName>
</protein>
<evidence type="ECO:0000313" key="2">
    <source>
        <dbReference type="EMBL" id="MFC5854425.1"/>
    </source>
</evidence>
<keyword evidence="3" id="KW-1185">Reference proteome</keyword>
<dbReference type="PANTHER" id="PTHR33055">
    <property type="entry name" value="TRANSPOSASE FOR INSERTION SEQUENCE ELEMENT IS1111A"/>
    <property type="match status" value="1"/>
</dbReference>
<accession>A0ABW1E208</accession>
<name>A0ABW1E208_9ACTN</name>
<evidence type="ECO:0000313" key="3">
    <source>
        <dbReference type="Proteomes" id="UP001596180"/>
    </source>
</evidence>
<dbReference type="Pfam" id="PF02371">
    <property type="entry name" value="Transposase_20"/>
    <property type="match status" value="1"/>
</dbReference>
<dbReference type="InterPro" id="IPR003346">
    <property type="entry name" value="Transposase_20"/>
</dbReference>
<gene>
    <name evidence="2" type="ORF">ACFPZI_22300</name>
</gene>
<comment type="caution">
    <text evidence="2">The sequence shown here is derived from an EMBL/GenBank/DDBJ whole genome shotgun (WGS) entry which is preliminary data.</text>
</comment>